<dbReference type="AlphaFoldDB" id="A0AAD9KGT1"/>
<evidence type="ECO:0000313" key="2">
    <source>
        <dbReference type="Proteomes" id="UP001208570"/>
    </source>
</evidence>
<dbReference type="PANTHER" id="PTHR46660:SF2">
    <property type="entry name" value="GLYCOSYLTRANSFERASE 1 DOMAIN-CONTAINING PROTEIN 1"/>
    <property type="match status" value="1"/>
</dbReference>
<keyword evidence="2" id="KW-1185">Reference proteome</keyword>
<gene>
    <name evidence="1" type="ORF">LSH36_3g09021</name>
</gene>
<protein>
    <submittedName>
        <fullName evidence="1">Uncharacterized protein</fullName>
    </submittedName>
</protein>
<dbReference type="Proteomes" id="UP001208570">
    <property type="component" value="Unassembled WGS sequence"/>
</dbReference>
<reference evidence="1" key="1">
    <citation type="journal article" date="2023" name="Mol. Biol. Evol.">
        <title>Third-Generation Sequencing Reveals the Adaptive Role of the Epigenome in Three Deep-Sea Polychaetes.</title>
        <authorList>
            <person name="Perez M."/>
            <person name="Aroh O."/>
            <person name="Sun Y."/>
            <person name="Lan Y."/>
            <person name="Juniper S.K."/>
            <person name="Young C.R."/>
            <person name="Angers B."/>
            <person name="Qian P.Y."/>
        </authorList>
    </citation>
    <scope>NUCLEOTIDE SEQUENCE</scope>
    <source>
        <strain evidence="1">P08H-3</strain>
    </source>
</reference>
<dbReference type="SUPFAM" id="SSF53756">
    <property type="entry name" value="UDP-Glycosyltransferase/glycogen phosphorylase"/>
    <property type="match status" value="1"/>
</dbReference>
<dbReference type="Gene3D" id="3.40.50.2000">
    <property type="entry name" value="Glycogen Phosphorylase B"/>
    <property type="match status" value="2"/>
</dbReference>
<name>A0AAD9KGT1_9ANNE</name>
<dbReference type="EMBL" id="JAODUP010000003">
    <property type="protein sequence ID" value="KAK2170308.1"/>
    <property type="molecule type" value="Genomic_DNA"/>
</dbReference>
<evidence type="ECO:0000313" key="1">
    <source>
        <dbReference type="EMBL" id="KAK2170308.1"/>
    </source>
</evidence>
<sequence length="217" mass="24166">MASDADGAAKKILFLSRLQVGSGNKSTLDRIRGYFEESGYECVSVHTDEVKCFDDIRQCDVKCRFNAAIGLHAYHAGRWLRDLGCPYILMFGGTDLNECSTDVVKLKVMTEAVERARFLVTFGENMVQQVDSLWPGLSKDSRLKVIPQGISVGIVGEMASIHEQYGIPGDCKMLTMVGAIRPVKDQLYLLDTFNAWRQQTKTPVYLTIIGPVVCDFI</sequence>
<dbReference type="InterPro" id="IPR052622">
    <property type="entry name" value="Glycosyltransferase_G1"/>
</dbReference>
<organism evidence="1 2">
    <name type="scientific">Paralvinella palmiformis</name>
    <dbReference type="NCBI Taxonomy" id="53620"/>
    <lineage>
        <taxon>Eukaryota</taxon>
        <taxon>Metazoa</taxon>
        <taxon>Spiralia</taxon>
        <taxon>Lophotrochozoa</taxon>
        <taxon>Annelida</taxon>
        <taxon>Polychaeta</taxon>
        <taxon>Sedentaria</taxon>
        <taxon>Canalipalpata</taxon>
        <taxon>Terebellida</taxon>
        <taxon>Terebelliformia</taxon>
        <taxon>Alvinellidae</taxon>
        <taxon>Paralvinella</taxon>
    </lineage>
</organism>
<dbReference type="PANTHER" id="PTHR46660">
    <property type="match status" value="1"/>
</dbReference>
<accession>A0AAD9KGT1</accession>
<proteinExistence type="predicted"/>
<comment type="caution">
    <text evidence="1">The sequence shown here is derived from an EMBL/GenBank/DDBJ whole genome shotgun (WGS) entry which is preliminary data.</text>
</comment>